<dbReference type="RefSeq" id="WP_169402240.1">
    <property type="nucleotide sequence ID" value="NZ_JAADJU010000003.1"/>
</dbReference>
<feature type="domain" description="PRD" evidence="7">
    <location>
        <begin position="481"/>
        <end position="586"/>
    </location>
</feature>
<dbReference type="SUPFAM" id="SSF52794">
    <property type="entry name" value="PTS system IIB component-like"/>
    <property type="match status" value="1"/>
</dbReference>
<dbReference type="SMART" id="SM00382">
    <property type="entry name" value="AAA"/>
    <property type="match status" value="1"/>
</dbReference>
<dbReference type="Pfam" id="PF03610">
    <property type="entry name" value="EIIA-man"/>
    <property type="match status" value="1"/>
</dbReference>
<dbReference type="GO" id="GO:0016301">
    <property type="term" value="F:kinase activity"/>
    <property type="evidence" value="ECO:0007669"/>
    <property type="project" value="UniProtKB-KW"/>
</dbReference>
<dbReference type="SUPFAM" id="SSF52540">
    <property type="entry name" value="P-loop containing nucleoside triphosphate hydrolases"/>
    <property type="match status" value="1"/>
</dbReference>
<evidence type="ECO:0000259" key="7">
    <source>
        <dbReference type="PROSITE" id="PS51372"/>
    </source>
</evidence>
<dbReference type="CDD" id="cd00006">
    <property type="entry name" value="PTS_IIA_man"/>
    <property type="match status" value="1"/>
</dbReference>
<keyword evidence="1" id="KW-0808">Transferase</keyword>
<dbReference type="PROSITE" id="PS00676">
    <property type="entry name" value="SIGMA54_INTERACT_2"/>
    <property type="match status" value="1"/>
</dbReference>
<dbReference type="InterPro" id="IPR027417">
    <property type="entry name" value="P-loop_NTPase"/>
</dbReference>
<dbReference type="InterPro" id="IPR036095">
    <property type="entry name" value="PTS_EIIB-like_sf"/>
</dbReference>
<feature type="domain" description="PTS EIIA type-4" evidence="6">
    <location>
        <begin position="587"/>
        <end position="724"/>
    </location>
</feature>
<dbReference type="InterPro" id="IPR004701">
    <property type="entry name" value="PTS_EIIA_man-typ"/>
</dbReference>
<evidence type="ECO:0000256" key="4">
    <source>
        <dbReference type="ARBA" id="ARBA00022840"/>
    </source>
</evidence>
<keyword evidence="9" id="KW-1185">Reference proteome</keyword>
<comment type="caution">
    <text evidence="8">The sequence shown here is derived from an EMBL/GenBank/DDBJ whole genome shotgun (WGS) entry which is preliminary data.</text>
</comment>
<accession>A0A848ME33</accession>
<evidence type="ECO:0000259" key="5">
    <source>
        <dbReference type="PROSITE" id="PS50045"/>
    </source>
</evidence>
<dbReference type="InterPro" id="IPR036634">
    <property type="entry name" value="PRD_sf"/>
</dbReference>
<keyword evidence="4" id="KW-0067">ATP-binding</keyword>
<dbReference type="PROSITE" id="PS51096">
    <property type="entry name" value="PTS_EIIA_TYPE_4"/>
    <property type="match status" value="1"/>
</dbReference>
<dbReference type="GO" id="GO:0009401">
    <property type="term" value="P:phosphoenolpyruvate-dependent sugar phosphotransferase system"/>
    <property type="evidence" value="ECO:0007669"/>
    <property type="project" value="InterPro"/>
</dbReference>
<evidence type="ECO:0000259" key="6">
    <source>
        <dbReference type="PROSITE" id="PS51096"/>
    </source>
</evidence>
<dbReference type="PANTHER" id="PTHR32071">
    <property type="entry name" value="TRANSCRIPTIONAL REGULATORY PROTEIN"/>
    <property type="match status" value="1"/>
</dbReference>
<dbReference type="Gene3D" id="1.10.1790.10">
    <property type="entry name" value="PRD domain"/>
    <property type="match status" value="1"/>
</dbReference>
<dbReference type="Proteomes" id="UP000585363">
    <property type="component" value="Unassembled WGS sequence"/>
</dbReference>
<dbReference type="GO" id="GO:0008982">
    <property type="term" value="F:protein-N(PI)-phosphohistidine-sugar phosphotransferase activity"/>
    <property type="evidence" value="ECO:0007669"/>
    <property type="project" value="InterPro"/>
</dbReference>
<keyword evidence="2" id="KW-0547">Nucleotide-binding</keyword>
<dbReference type="GO" id="GO:0016020">
    <property type="term" value="C:membrane"/>
    <property type="evidence" value="ECO:0007669"/>
    <property type="project" value="InterPro"/>
</dbReference>
<proteinExistence type="predicted"/>
<dbReference type="InterPro" id="IPR011608">
    <property type="entry name" value="PRD"/>
</dbReference>
<evidence type="ECO:0000256" key="2">
    <source>
        <dbReference type="ARBA" id="ARBA00022741"/>
    </source>
</evidence>
<dbReference type="Pfam" id="PF00874">
    <property type="entry name" value="PRD"/>
    <property type="match status" value="1"/>
</dbReference>
<reference evidence="8 9" key="2">
    <citation type="submission" date="2020-06" db="EMBL/GenBank/DDBJ databases">
        <title>Polyphasic characterization of a Rahnella strain isolated from tree sap.</title>
        <authorList>
            <person name="Kim I.S."/>
        </authorList>
    </citation>
    <scope>NUCLEOTIDE SEQUENCE [LARGE SCALE GENOMIC DNA]</scope>
    <source>
        <strain evidence="8 9">SAP-1</strain>
    </source>
</reference>
<dbReference type="PROSITE" id="PS51372">
    <property type="entry name" value="PRD_2"/>
    <property type="match status" value="1"/>
</dbReference>
<dbReference type="PROSITE" id="PS50045">
    <property type="entry name" value="SIGMA54_INTERACT_4"/>
    <property type="match status" value="1"/>
</dbReference>
<dbReference type="GO" id="GO:0006355">
    <property type="term" value="P:regulation of DNA-templated transcription"/>
    <property type="evidence" value="ECO:0007669"/>
    <property type="project" value="InterPro"/>
</dbReference>
<dbReference type="Gene3D" id="3.40.50.510">
    <property type="entry name" value="Phosphotransferase system, mannose-type IIA component"/>
    <property type="match status" value="1"/>
</dbReference>
<dbReference type="InterPro" id="IPR036662">
    <property type="entry name" value="PTS_EIIA_man-typ_sf"/>
</dbReference>
<dbReference type="AlphaFoldDB" id="A0A848ME33"/>
<dbReference type="InterPro" id="IPR033887">
    <property type="entry name" value="PTS_IIA_man"/>
</dbReference>
<gene>
    <name evidence="8" type="ORF">GW590_06600</name>
</gene>
<protein>
    <submittedName>
        <fullName evidence="8">PRD domain-containing protein</fullName>
    </submittedName>
</protein>
<evidence type="ECO:0000256" key="1">
    <source>
        <dbReference type="ARBA" id="ARBA00022679"/>
    </source>
</evidence>
<dbReference type="InterPro" id="IPR002078">
    <property type="entry name" value="Sigma_54_int"/>
</dbReference>
<sequence>MKRIDKIYAWMFERSGQMAWGSVCQRGGFTTQEIAEELAILRNNVSFELNNLLRAERIIKVKGRPVGYLPKASVEHWLGVSLSRVEYDSLEVLTALAPQNLQPIAASPTPAATGAVNNPFHSLIGADGSLKNQVEQAKAAVLYPPSGLHTLITGQTGVGKSMFASVMFNYARFAGRFAEQTPFIIFNCADYAMNPQLLMAHIFGYVKGAFTGADSDKSGLLQKANGGMLFLDEIHRLPPEGQEMIFYFMDTGTYSRLGETERKQTANVLLTGATTEDPESSLLKTFVRRIPIIINLPSFEERTTQEKIELLKFLLNKEAHRIQKPIKIDAEAMKALMGNTAFGNIGQMKSNVQLVCANGFLHCLHQDIIDITFRDLPGEIKDGFFHLSGRRDVMQQITDRLEPFLLVRPEDISPALQEADQYEPSFNLYSIIEGKVAFMQERGLSQQEIIRFITLDINIHLNSFYLKFQNSNKLQENILKLVNEDILRFAQQMKELTERELNQRLTERFLLAFSLHLTAFLERIKNHHPLSYANIDDALEGRAREHSVALALKQQIEEKFAINVPDMEVIYLTLLIGSLLKTQQEERVAVLVAMHGSSTASSMANVAHKLLGEGNIDSIDMPLDLSPKLVLDQMRQRIKELDRGKGVLLLVDMGSLLGFGDIIMQETGIPVRTLTMVSTPTVIEAVRKSAVMGMELDDIYFSLCDFKGYGSYQKTTQQQDTSQLCQKIKAILSVCSTGQGTAEKLKVFVDGMLQSMGRSDVNVIAMPLGEVDNQRESLLKRYDFIMSLGIADPKIDVPFLPLEALFSSDGEAQFTLLVQGNHLYQPLVRPHAMVRKISEESMNEFLTYLNPKKVVDLVLEFISELESVEGHPFDNGMKVSLCVHIGTALERMVQHNGLTYSGTLSDADQLKLGVYQRIAHSFQKKLAITLDDDELSCILEMVKELSMRSIEPQDELL</sequence>
<dbReference type="CDD" id="cd00009">
    <property type="entry name" value="AAA"/>
    <property type="match status" value="1"/>
</dbReference>
<name>A0A848ME33_9GAMM</name>
<dbReference type="Gene3D" id="3.40.50.2300">
    <property type="match status" value="1"/>
</dbReference>
<dbReference type="SUPFAM" id="SSF53062">
    <property type="entry name" value="PTS system fructose IIA component-like"/>
    <property type="match status" value="1"/>
</dbReference>
<evidence type="ECO:0000313" key="9">
    <source>
        <dbReference type="Proteomes" id="UP000585363"/>
    </source>
</evidence>
<organism evidence="8 9">
    <name type="scientific">Rouxiella aceris</name>
    <dbReference type="NCBI Taxonomy" id="2703884"/>
    <lineage>
        <taxon>Bacteria</taxon>
        <taxon>Pseudomonadati</taxon>
        <taxon>Pseudomonadota</taxon>
        <taxon>Gammaproteobacteria</taxon>
        <taxon>Enterobacterales</taxon>
        <taxon>Yersiniaceae</taxon>
        <taxon>Rouxiella</taxon>
    </lineage>
</organism>
<dbReference type="PANTHER" id="PTHR32071:SF90">
    <property type="entry name" value="TRANSCRIPTIONAL REGULATORY PROTEIN LEVR"/>
    <property type="match status" value="1"/>
</dbReference>
<dbReference type="Gene3D" id="3.40.50.300">
    <property type="entry name" value="P-loop containing nucleotide triphosphate hydrolases"/>
    <property type="match status" value="1"/>
</dbReference>
<dbReference type="InterPro" id="IPR003593">
    <property type="entry name" value="AAA+_ATPase"/>
</dbReference>
<dbReference type="InterPro" id="IPR025943">
    <property type="entry name" value="Sigma_54_int_dom_ATP-bd_2"/>
</dbReference>
<dbReference type="Pfam" id="PF00158">
    <property type="entry name" value="Sigma54_activat"/>
    <property type="match status" value="1"/>
</dbReference>
<dbReference type="EMBL" id="JAADJU010000003">
    <property type="protein sequence ID" value="NMP26538.1"/>
    <property type="molecule type" value="Genomic_DNA"/>
</dbReference>
<evidence type="ECO:0000256" key="3">
    <source>
        <dbReference type="ARBA" id="ARBA00022777"/>
    </source>
</evidence>
<feature type="domain" description="Sigma-54 factor interaction" evidence="5">
    <location>
        <begin position="123"/>
        <end position="357"/>
    </location>
</feature>
<dbReference type="SUPFAM" id="SSF63520">
    <property type="entry name" value="PTS-regulatory domain, PRD"/>
    <property type="match status" value="2"/>
</dbReference>
<dbReference type="GO" id="GO:0005524">
    <property type="term" value="F:ATP binding"/>
    <property type="evidence" value="ECO:0007669"/>
    <property type="project" value="UniProtKB-KW"/>
</dbReference>
<reference evidence="8 9" key="1">
    <citation type="submission" date="2020-01" db="EMBL/GenBank/DDBJ databases">
        <authorList>
            <person name="Lee S.D."/>
        </authorList>
    </citation>
    <scope>NUCLEOTIDE SEQUENCE [LARGE SCALE GENOMIC DNA]</scope>
    <source>
        <strain evidence="8 9">SAP-1</strain>
    </source>
</reference>
<evidence type="ECO:0000313" key="8">
    <source>
        <dbReference type="EMBL" id="NMP26538.1"/>
    </source>
</evidence>
<keyword evidence="3" id="KW-0418">Kinase</keyword>